<dbReference type="PANTHER" id="PTHR13522:SF3">
    <property type="entry name" value="U6 SNRNA PHOSPHODIESTERASE 1"/>
    <property type="match status" value="1"/>
</dbReference>
<dbReference type="GO" id="GO:0000175">
    <property type="term" value="F:3'-5'-RNA exonuclease activity"/>
    <property type="evidence" value="ECO:0007669"/>
    <property type="project" value="TreeGrafter"/>
</dbReference>
<reference evidence="8 9" key="1">
    <citation type="submission" date="2016-07" db="EMBL/GenBank/DDBJ databases">
        <title>Pervasive Adenine N6-methylation of Active Genes in Fungi.</title>
        <authorList>
            <consortium name="DOE Joint Genome Institute"/>
            <person name="Mondo S.J."/>
            <person name="Dannebaum R.O."/>
            <person name="Kuo R.C."/>
            <person name="Labutti K."/>
            <person name="Haridas S."/>
            <person name="Kuo A."/>
            <person name="Salamov A."/>
            <person name="Ahrendt S.R."/>
            <person name="Lipzen A."/>
            <person name="Sullivan W."/>
            <person name="Andreopoulos W.B."/>
            <person name="Clum A."/>
            <person name="Lindquist E."/>
            <person name="Daum C."/>
            <person name="Ramamoorthy G.K."/>
            <person name="Gryganskyi A."/>
            <person name="Culley D."/>
            <person name="Magnuson J.K."/>
            <person name="James T.Y."/>
            <person name="O'Malley M.A."/>
            <person name="Stajich J.E."/>
            <person name="Spatafora J.W."/>
            <person name="Visel A."/>
            <person name="Grigoriev I.V."/>
        </authorList>
    </citation>
    <scope>NUCLEOTIDE SEQUENCE [LARGE SCALE GENOMIC DNA]</scope>
    <source>
        <strain evidence="8 9">NRRL 2496</strain>
    </source>
</reference>
<dbReference type="GO" id="GO:0034477">
    <property type="term" value="P:U6 snRNA 3'-end processing"/>
    <property type="evidence" value="ECO:0007669"/>
    <property type="project" value="InterPro"/>
</dbReference>
<evidence type="ECO:0000256" key="2">
    <source>
        <dbReference type="ARBA" id="ARBA00022801"/>
    </source>
</evidence>
<dbReference type="FunCoup" id="A0A1X2HPK8">
    <property type="interactions" value="202"/>
</dbReference>
<dbReference type="GO" id="GO:0005634">
    <property type="term" value="C:nucleus"/>
    <property type="evidence" value="ECO:0007669"/>
    <property type="project" value="TreeGrafter"/>
</dbReference>
<evidence type="ECO:0000313" key="8">
    <source>
        <dbReference type="EMBL" id="ORZ01323.1"/>
    </source>
</evidence>
<dbReference type="PANTHER" id="PTHR13522">
    <property type="entry name" value="U6 SNRNA PHOSPHODIESTERASE 1"/>
    <property type="match status" value="1"/>
</dbReference>
<keyword evidence="4" id="KW-0539">Nucleus</keyword>
<dbReference type="AlphaFoldDB" id="A0A1X2HPK8"/>
<dbReference type="Gene3D" id="3.90.1140.10">
    <property type="entry name" value="Cyclic phosphodiesterase"/>
    <property type="match status" value="1"/>
</dbReference>
<protein>
    <recommendedName>
        <fullName evidence="5">U6 snRNA phosphodiesterase 1</fullName>
    </recommendedName>
    <alternativeName>
        <fullName evidence="6">3'-5' RNA exonuclease USB1</fullName>
    </alternativeName>
</protein>
<evidence type="ECO:0000256" key="3">
    <source>
        <dbReference type="ARBA" id="ARBA00023239"/>
    </source>
</evidence>
<dbReference type="SUPFAM" id="SSF55144">
    <property type="entry name" value="LigT-like"/>
    <property type="match status" value="1"/>
</dbReference>
<keyword evidence="2" id="KW-0378">Hydrolase</keyword>
<comment type="caution">
    <text evidence="8">The sequence shown here is derived from an EMBL/GenBank/DDBJ whole genome shotgun (WGS) entry which is preliminary data.</text>
</comment>
<dbReference type="GO" id="GO:0016829">
    <property type="term" value="F:lyase activity"/>
    <property type="evidence" value="ECO:0007669"/>
    <property type="project" value="UniProtKB-KW"/>
</dbReference>
<dbReference type="InParanoid" id="A0A1X2HPK8"/>
<dbReference type="InterPro" id="IPR027521">
    <property type="entry name" value="Usb1"/>
</dbReference>
<feature type="region of interest" description="Disordered" evidence="7">
    <location>
        <begin position="50"/>
        <end position="71"/>
    </location>
</feature>
<dbReference type="STRING" id="13706.A0A1X2HPK8"/>
<dbReference type="EMBL" id="MCGN01000002">
    <property type="protein sequence ID" value="ORZ01323.1"/>
    <property type="molecule type" value="Genomic_DNA"/>
</dbReference>
<evidence type="ECO:0000256" key="7">
    <source>
        <dbReference type="SAM" id="MobiDB-lite"/>
    </source>
</evidence>
<evidence type="ECO:0000256" key="4">
    <source>
        <dbReference type="ARBA" id="ARBA00023242"/>
    </source>
</evidence>
<evidence type="ECO:0000256" key="5">
    <source>
        <dbReference type="ARBA" id="ARBA00029543"/>
    </source>
</evidence>
<sequence length="282" mass="32111">MSFTTYEAWPSNFFVSGADWLTAPRRNKENPRSCPNFACLSFSDMQSLVDYDSSSDEDDQPAPSLPPLPSFFSRIQEPSRSPLEQDVDHQGRIRSVPAAKDSWPTHVYIRVPVSEELRQITDHCCRSEKLVHSNLPENYLHVSLSRCLYLKRDQLDTFADAVRQAVSLYSTFQLAFAQISVLTNEQQTRSFVTAEVGAGYNELESLLAPIDSIVQRFGHAKFYQPPRFHVSVAWCLQREPLDRMALPTDLIENITYVRHTVKEVVIKMGHLISTAPLHSSKH</sequence>
<evidence type="ECO:0000256" key="6">
    <source>
        <dbReference type="ARBA" id="ARBA00030030"/>
    </source>
</evidence>
<dbReference type="OMA" id="KTVVLQY"/>
<dbReference type="Proteomes" id="UP000242180">
    <property type="component" value="Unassembled WGS sequence"/>
</dbReference>
<evidence type="ECO:0000256" key="1">
    <source>
        <dbReference type="ARBA" id="ARBA00022722"/>
    </source>
</evidence>
<evidence type="ECO:0000313" key="9">
    <source>
        <dbReference type="Proteomes" id="UP000242180"/>
    </source>
</evidence>
<dbReference type="OrthoDB" id="49151at2759"/>
<accession>A0A1X2HPK8</accession>
<dbReference type="InterPro" id="IPR009097">
    <property type="entry name" value="Cyclic_Pdiesterase"/>
</dbReference>
<gene>
    <name evidence="8" type="ORF">BCR43DRAFT_469908</name>
</gene>
<dbReference type="Pfam" id="PF09749">
    <property type="entry name" value="HVSL"/>
    <property type="match status" value="1"/>
</dbReference>
<organism evidence="8 9">
    <name type="scientific">Syncephalastrum racemosum</name>
    <name type="common">Filamentous fungus</name>
    <dbReference type="NCBI Taxonomy" id="13706"/>
    <lineage>
        <taxon>Eukaryota</taxon>
        <taxon>Fungi</taxon>
        <taxon>Fungi incertae sedis</taxon>
        <taxon>Mucoromycota</taxon>
        <taxon>Mucoromycotina</taxon>
        <taxon>Mucoromycetes</taxon>
        <taxon>Mucorales</taxon>
        <taxon>Syncephalastraceae</taxon>
        <taxon>Syncephalastrum</taxon>
    </lineage>
</organism>
<keyword evidence="3" id="KW-0456">Lyase</keyword>
<keyword evidence="9" id="KW-1185">Reference proteome</keyword>
<name>A0A1X2HPK8_SYNRA</name>
<proteinExistence type="predicted"/>
<keyword evidence="1" id="KW-0540">Nuclease</keyword>